<gene>
    <name evidence="1" type="ORF">HNQ39_002400</name>
</gene>
<accession>A0A7W9SRE7</accession>
<comment type="caution">
    <text evidence="1">The sequence shown here is derived from an EMBL/GenBank/DDBJ whole genome shotgun (WGS) entry which is preliminary data.</text>
</comment>
<evidence type="ECO:0000313" key="2">
    <source>
        <dbReference type="Proteomes" id="UP000520814"/>
    </source>
</evidence>
<reference evidence="1 2" key="1">
    <citation type="submission" date="2020-08" db="EMBL/GenBank/DDBJ databases">
        <title>Genomic Encyclopedia of Type Strains, Phase IV (KMG-IV): sequencing the most valuable type-strain genomes for metagenomic binning, comparative biology and taxonomic classification.</title>
        <authorList>
            <person name="Goeker M."/>
        </authorList>
    </citation>
    <scope>NUCLEOTIDE SEQUENCE [LARGE SCALE GENOMIC DNA]</scope>
    <source>
        <strain evidence="1 2">DSM 23562</strain>
    </source>
</reference>
<protein>
    <submittedName>
        <fullName evidence="1">Uncharacterized protein</fullName>
    </submittedName>
</protein>
<organism evidence="1 2">
    <name type="scientific">Armatimonas rosea</name>
    <dbReference type="NCBI Taxonomy" id="685828"/>
    <lineage>
        <taxon>Bacteria</taxon>
        <taxon>Bacillati</taxon>
        <taxon>Armatimonadota</taxon>
        <taxon>Armatimonadia</taxon>
        <taxon>Armatimonadales</taxon>
        <taxon>Armatimonadaceae</taxon>
        <taxon>Armatimonas</taxon>
    </lineage>
</organism>
<sequence length="182" mass="21433">MPENDAQEIEWGNPDDEWEIGELPDHWTLDDAFYDKTPENRIRKNCLVSLFCLSTSSVLGIGNLQTQLDVSRIWLESLKTFTVLLNRLPEDIALMPFEGDFWHTAHCLQGLQPNRSLPSVYVFYMPHQYKYGWLIDGAGNDFRRCWFNPRTREWHDTEPEWGPVSNDWIEVLERIEPTMENS</sequence>
<dbReference type="EMBL" id="JACHGW010000002">
    <property type="protein sequence ID" value="MBB6050609.1"/>
    <property type="molecule type" value="Genomic_DNA"/>
</dbReference>
<dbReference type="AlphaFoldDB" id="A0A7W9SRE7"/>
<name>A0A7W9SRE7_ARMRO</name>
<dbReference type="RefSeq" id="WP_184195894.1">
    <property type="nucleotide sequence ID" value="NZ_JACHGW010000002.1"/>
</dbReference>
<dbReference type="Proteomes" id="UP000520814">
    <property type="component" value="Unassembled WGS sequence"/>
</dbReference>
<evidence type="ECO:0000313" key="1">
    <source>
        <dbReference type="EMBL" id="MBB6050609.1"/>
    </source>
</evidence>
<keyword evidence="2" id="KW-1185">Reference proteome</keyword>
<proteinExistence type="predicted"/>